<dbReference type="PANTHER" id="PTHR43410">
    <property type="entry name" value="NITRIC OXIDE SYNTHASE OXYGENASE"/>
    <property type="match status" value="1"/>
</dbReference>
<comment type="cofactor">
    <cofactor evidence="1">
        <name>FMN</name>
        <dbReference type="ChEBI" id="CHEBI:58210"/>
    </cofactor>
</comment>
<keyword evidence="9" id="KW-0408">Iron</keyword>
<evidence type="ECO:0000256" key="7">
    <source>
        <dbReference type="ARBA" id="ARBA00022860"/>
    </source>
</evidence>
<dbReference type="InterPro" id="IPR044940">
    <property type="entry name" value="NOS_dom_2"/>
</dbReference>
<dbReference type="InterPro" id="IPR004030">
    <property type="entry name" value="NOS_N"/>
</dbReference>
<dbReference type="InterPro" id="IPR050607">
    <property type="entry name" value="NOS"/>
</dbReference>
<dbReference type="Pfam" id="PF00258">
    <property type="entry name" value="Flavodoxin_1"/>
    <property type="match status" value="1"/>
</dbReference>
<evidence type="ECO:0000259" key="10">
    <source>
        <dbReference type="PROSITE" id="PS50902"/>
    </source>
</evidence>
<dbReference type="EMBL" id="ML995937">
    <property type="protein sequence ID" value="KAF2764150.1"/>
    <property type="molecule type" value="Genomic_DNA"/>
</dbReference>
<evidence type="ECO:0000256" key="6">
    <source>
        <dbReference type="ARBA" id="ARBA00022723"/>
    </source>
</evidence>
<dbReference type="GO" id="GO:0004517">
    <property type="term" value="F:nitric-oxide synthase activity"/>
    <property type="evidence" value="ECO:0007669"/>
    <property type="project" value="UniProtKB-EC"/>
</dbReference>
<dbReference type="InterPro" id="IPR039261">
    <property type="entry name" value="FNR_nucleotide-bd"/>
</dbReference>
<dbReference type="Gene3D" id="3.90.1230.10">
    <property type="entry name" value="Nitric Oxide Synthase, Chain A, domain 3"/>
    <property type="match status" value="1"/>
</dbReference>
<keyword evidence="5" id="KW-0288">FMN</keyword>
<evidence type="ECO:0000256" key="8">
    <source>
        <dbReference type="ARBA" id="ARBA00023002"/>
    </source>
</evidence>
<keyword evidence="6" id="KW-0479">Metal-binding</keyword>
<dbReference type="Gene3D" id="3.40.50.80">
    <property type="entry name" value="Nucleotide-binding domain of ferredoxin-NADP reductase (FNR) module"/>
    <property type="match status" value="1"/>
</dbReference>
<dbReference type="Proteomes" id="UP000799436">
    <property type="component" value="Unassembled WGS sequence"/>
</dbReference>
<sequence length="812" mass="88991">MVWNGQLLSFAGYPQEDGSVLGDPANVKLTQAIIELGWQPPELWTRWDLLPIVTMAEGDEPSIIEIPQERFPLVRIEHPKYSLQFQKLGLKWVPAPALSRLGFDIGGVEYTATPFVGWFMDAEIAVRDLADSFRYNALPDVIRALGWLDPSQSVETLPEHERLLLLSRAQAELNFAVYHSFRQAGVRMTDSMSASAIFSQFDDDYFNRHGYRLPSNPYYLAPPQGSIIPLWHRGGAPNYNPPPLICKHVQDPVNAWRRESLCLFTIGGAKDSGYASSGDSASDSDVLESDPAIHIAYCSTATTAKKLATKLHHNLTDIVHATCATERSVKAAICLNDVSIQDLGAKDTLLIIASSAHGGSVPLNGTGFLASLQASSASIGVRFSVFGNGDTTYTDTYNGAAQSIVASLTQHGAQPLETTLFAADTAVQNPPWRALEEWLRLIRRDLELEEYSSGSPANLSSSSDDVQTGIFSTARMISKVSDDPTGLQQITIGVKGLSHEPLSHLRLHVPNNRSAVRNALRALGLNGKEIVSKFEKSTSLAFMTNFADLDRPFKHISWASPLELGDSERQSLTSLPWPEAVKILRKEQCLACNLEGIITAIPISVPRTYSIASSQDLMSSCRRTNHLDLVIQPRVGGKASEFFRTAKFGQQFVVRISSFGTDWLTSSRDKPVICFATGSGLAPIRSFLQHRLHEHIDGKTKPAKVTLLLGYHSRDAQMITQAVQMFLSGGIVDTLLMTPSNAEKARVQDKLFDEAVRRAVGNKIRFEGASVLVCASVKAAEDFAGNLSAIVGRDVREALGERYMQEVFEPAV</sequence>
<protein>
    <recommendedName>
        <fullName evidence="3">nitric-oxide synthase (NADPH)</fullName>
        <ecNumber evidence="3">1.14.13.39</ecNumber>
    </recommendedName>
</protein>
<dbReference type="Pfam" id="PF02898">
    <property type="entry name" value="NO_synthase"/>
    <property type="match status" value="1"/>
</dbReference>
<dbReference type="Gene3D" id="2.40.30.10">
    <property type="entry name" value="Translation factors"/>
    <property type="match status" value="1"/>
</dbReference>
<accession>A0A6G1KUS1</accession>
<dbReference type="OrthoDB" id="1856718at2759"/>
<dbReference type="PANTHER" id="PTHR43410:SF1">
    <property type="entry name" value="NITRIC OXIDE SYNTHASE"/>
    <property type="match status" value="1"/>
</dbReference>
<evidence type="ECO:0000313" key="11">
    <source>
        <dbReference type="EMBL" id="KAF2764150.1"/>
    </source>
</evidence>
<feature type="domain" description="Flavodoxin-like" evidence="10">
    <location>
        <begin position="293"/>
        <end position="443"/>
    </location>
</feature>
<dbReference type="PROSITE" id="PS50902">
    <property type="entry name" value="FLAVODOXIN_LIKE"/>
    <property type="match status" value="1"/>
</dbReference>
<dbReference type="GO" id="GO:0006809">
    <property type="term" value="P:nitric oxide biosynthetic process"/>
    <property type="evidence" value="ECO:0007669"/>
    <property type="project" value="InterPro"/>
</dbReference>
<keyword evidence="8" id="KW-0560">Oxidoreductase</keyword>
<comment type="similarity">
    <text evidence="2">Belongs to the NOS family.</text>
</comment>
<keyword evidence="4" id="KW-0349">Heme</keyword>
<dbReference type="EC" id="1.14.13.39" evidence="3"/>
<dbReference type="SUPFAM" id="SSF52218">
    <property type="entry name" value="Flavoproteins"/>
    <property type="match status" value="1"/>
</dbReference>
<dbReference type="InterPro" id="IPR036119">
    <property type="entry name" value="NOS_N_sf"/>
</dbReference>
<evidence type="ECO:0000313" key="12">
    <source>
        <dbReference type="Proteomes" id="UP000799436"/>
    </source>
</evidence>
<organism evidence="11 12">
    <name type="scientific">Teratosphaeria nubilosa</name>
    <dbReference type="NCBI Taxonomy" id="161662"/>
    <lineage>
        <taxon>Eukaryota</taxon>
        <taxon>Fungi</taxon>
        <taxon>Dikarya</taxon>
        <taxon>Ascomycota</taxon>
        <taxon>Pezizomycotina</taxon>
        <taxon>Dothideomycetes</taxon>
        <taxon>Dothideomycetidae</taxon>
        <taxon>Mycosphaerellales</taxon>
        <taxon>Teratosphaeriaceae</taxon>
        <taxon>Teratosphaeria</taxon>
    </lineage>
</organism>
<dbReference type="SUPFAM" id="SSF52343">
    <property type="entry name" value="Ferredoxin reductase-like, C-terminal NADP-linked domain"/>
    <property type="match status" value="1"/>
</dbReference>
<dbReference type="Gene3D" id="3.40.50.360">
    <property type="match status" value="1"/>
</dbReference>
<evidence type="ECO:0000256" key="9">
    <source>
        <dbReference type="ARBA" id="ARBA00023004"/>
    </source>
</evidence>
<dbReference type="InterPro" id="IPR017938">
    <property type="entry name" value="Riboflavin_synthase-like_b-brl"/>
</dbReference>
<evidence type="ECO:0000256" key="3">
    <source>
        <dbReference type="ARBA" id="ARBA00012989"/>
    </source>
</evidence>
<evidence type="ECO:0000256" key="4">
    <source>
        <dbReference type="ARBA" id="ARBA00022617"/>
    </source>
</evidence>
<dbReference type="InterPro" id="IPR008254">
    <property type="entry name" value="Flavodoxin/NO_synth"/>
</dbReference>
<evidence type="ECO:0000256" key="2">
    <source>
        <dbReference type="ARBA" id="ARBA00006267"/>
    </source>
</evidence>
<gene>
    <name evidence="11" type="ORF">EJ03DRAFT_346424</name>
</gene>
<keyword evidence="5" id="KW-0285">Flavoprotein</keyword>
<dbReference type="InterPro" id="IPR044944">
    <property type="entry name" value="NOS_dom_3"/>
</dbReference>
<proteinExistence type="inferred from homology"/>
<evidence type="ECO:0000256" key="1">
    <source>
        <dbReference type="ARBA" id="ARBA00001917"/>
    </source>
</evidence>
<dbReference type="InterPro" id="IPR029039">
    <property type="entry name" value="Flavoprotein-like_sf"/>
</dbReference>
<dbReference type="GO" id="GO:0046872">
    <property type="term" value="F:metal ion binding"/>
    <property type="evidence" value="ECO:0007669"/>
    <property type="project" value="UniProtKB-KW"/>
</dbReference>
<dbReference type="GO" id="GO:0005516">
    <property type="term" value="F:calmodulin binding"/>
    <property type="evidence" value="ECO:0007669"/>
    <property type="project" value="UniProtKB-KW"/>
</dbReference>
<keyword evidence="12" id="KW-1185">Reference proteome</keyword>
<dbReference type="AlphaFoldDB" id="A0A6G1KUS1"/>
<dbReference type="Gene3D" id="1.20.990.10">
    <property type="entry name" value="NADPH-cytochrome p450 Reductase, Chain A, domain 3"/>
    <property type="match status" value="1"/>
</dbReference>
<reference evidence="11" key="1">
    <citation type="journal article" date="2020" name="Stud. Mycol.">
        <title>101 Dothideomycetes genomes: a test case for predicting lifestyles and emergence of pathogens.</title>
        <authorList>
            <person name="Haridas S."/>
            <person name="Albert R."/>
            <person name="Binder M."/>
            <person name="Bloem J."/>
            <person name="Labutti K."/>
            <person name="Salamov A."/>
            <person name="Andreopoulos B."/>
            <person name="Baker S."/>
            <person name="Barry K."/>
            <person name="Bills G."/>
            <person name="Bluhm B."/>
            <person name="Cannon C."/>
            <person name="Castanera R."/>
            <person name="Culley D."/>
            <person name="Daum C."/>
            <person name="Ezra D."/>
            <person name="Gonzalez J."/>
            <person name="Henrissat B."/>
            <person name="Kuo A."/>
            <person name="Liang C."/>
            <person name="Lipzen A."/>
            <person name="Lutzoni F."/>
            <person name="Magnuson J."/>
            <person name="Mondo S."/>
            <person name="Nolan M."/>
            <person name="Ohm R."/>
            <person name="Pangilinan J."/>
            <person name="Park H.-J."/>
            <person name="Ramirez L."/>
            <person name="Alfaro M."/>
            <person name="Sun H."/>
            <person name="Tritt A."/>
            <person name="Yoshinaga Y."/>
            <person name="Zwiers L.-H."/>
            <person name="Turgeon B."/>
            <person name="Goodwin S."/>
            <person name="Spatafora J."/>
            <person name="Crous P."/>
            <person name="Grigoriev I."/>
        </authorList>
    </citation>
    <scope>NUCLEOTIDE SEQUENCE</scope>
    <source>
        <strain evidence="11">CBS 116005</strain>
    </source>
</reference>
<name>A0A6G1KUS1_9PEZI</name>
<dbReference type="SUPFAM" id="SSF63380">
    <property type="entry name" value="Riboflavin synthase domain-like"/>
    <property type="match status" value="1"/>
</dbReference>
<dbReference type="GO" id="GO:0010181">
    <property type="term" value="F:FMN binding"/>
    <property type="evidence" value="ECO:0007669"/>
    <property type="project" value="InterPro"/>
</dbReference>
<dbReference type="InterPro" id="IPR023173">
    <property type="entry name" value="NADPH_Cyt_P450_Rdtase_alpha"/>
</dbReference>
<dbReference type="SUPFAM" id="SSF56512">
    <property type="entry name" value="Nitric oxide (NO) synthase oxygenase domain"/>
    <property type="match status" value="1"/>
</dbReference>
<evidence type="ECO:0000256" key="5">
    <source>
        <dbReference type="ARBA" id="ARBA00022643"/>
    </source>
</evidence>
<dbReference type="InterPro" id="IPR001709">
    <property type="entry name" value="Flavoprot_Pyr_Nucl_cyt_Rdtase"/>
</dbReference>
<dbReference type="Gene3D" id="3.90.440.10">
    <property type="entry name" value="Nitric Oxide Synthase,Heme Domain,Chain A domain 2"/>
    <property type="match status" value="1"/>
</dbReference>
<dbReference type="PRINTS" id="PR00371">
    <property type="entry name" value="FPNCR"/>
</dbReference>
<keyword evidence="7" id="KW-0112">Calmodulin-binding</keyword>